<dbReference type="Gene3D" id="3.30.565.10">
    <property type="entry name" value="Histidine kinase-like ATPase, C-terminal domain"/>
    <property type="match status" value="1"/>
</dbReference>
<dbReference type="SUPFAM" id="SSF55874">
    <property type="entry name" value="ATPase domain of HSP90 chaperone/DNA topoisomerase II/histidine kinase"/>
    <property type="match status" value="1"/>
</dbReference>
<evidence type="ECO:0000259" key="2">
    <source>
        <dbReference type="Pfam" id="PF14501"/>
    </source>
</evidence>
<keyword evidence="1" id="KW-1133">Transmembrane helix</keyword>
<proteinExistence type="predicted"/>
<feature type="transmembrane region" description="Helical" evidence="1">
    <location>
        <begin position="7"/>
        <end position="26"/>
    </location>
</feature>
<organism evidence="3 4">
    <name type="scientific">Agathobacter rectalis</name>
    <dbReference type="NCBI Taxonomy" id="39491"/>
    <lineage>
        <taxon>Bacteria</taxon>
        <taxon>Bacillati</taxon>
        <taxon>Bacillota</taxon>
        <taxon>Clostridia</taxon>
        <taxon>Lachnospirales</taxon>
        <taxon>Lachnospiraceae</taxon>
        <taxon>Agathobacter</taxon>
    </lineage>
</organism>
<dbReference type="InterPro" id="IPR032834">
    <property type="entry name" value="NatK-like_C"/>
</dbReference>
<keyword evidence="1" id="KW-0472">Membrane</keyword>
<evidence type="ECO:0000313" key="3">
    <source>
        <dbReference type="EMBL" id="CUN61684.1"/>
    </source>
</evidence>
<feature type="transmembrane region" description="Helical" evidence="1">
    <location>
        <begin position="159"/>
        <end position="180"/>
    </location>
</feature>
<evidence type="ECO:0000256" key="1">
    <source>
        <dbReference type="SAM" id="Phobius"/>
    </source>
</evidence>
<feature type="domain" description="Sensor histidine kinase NatK-like C-terminal" evidence="2">
    <location>
        <begin position="330"/>
        <end position="422"/>
    </location>
</feature>
<reference evidence="3 4" key="1">
    <citation type="submission" date="2015-09" db="EMBL/GenBank/DDBJ databases">
        <authorList>
            <consortium name="Pathogen Informatics"/>
        </authorList>
    </citation>
    <scope>NUCLEOTIDE SEQUENCE [LARGE SCALE GENOMIC DNA]</scope>
    <source>
        <strain evidence="3 4">2789STDY5608860</strain>
    </source>
</reference>
<feature type="transmembrane region" description="Helical" evidence="1">
    <location>
        <begin position="186"/>
        <end position="208"/>
    </location>
</feature>
<sequence length="435" mass="50629">MSVIFCYSLIYIVEAIILVQYVSNIFECRISYIKRYSILSVLFCIAYCISFLQIPILNSISFLLATFIFMKLTTTSSINVLLFHSILLLVIMSLSELIVMGLFSAFSYNIYNKLSDYISLYVISFLSKLLYFVVTYFISHRLTHKEDSIHFSPYEILTLIIVPILSIFITYTFIYIFIYYEIKSPFNYMISLCCFFLLLINILAFSLYEHIKQKNAQIAELKLQSQRDADSAEYYRTLSEQDEQQKVLIHDIKKHLNAIADLNEHHETDKIAAYLTRVLGSPELQHSVRVCDNDLLNSLICRYQKICLMKKIAFHIDIRSKCIDFVSYDDLSILFGNLMDNAVESAEKMAVNPFIELSVFCRENTNMTIITLIDSCRVNPIDKNGNLLPTKKPNPQFHGFGMRSIENIVKKYNGEMTFYFDDPTKTFHTIIMLRH</sequence>
<gene>
    <name evidence="3" type="ORF">ERS852417_00665</name>
</gene>
<name>A0A173YCL4_9FIRM</name>
<keyword evidence="1" id="KW-0812">Transmembrane</keyword>
<protein>
    <submittedName>
        <fullName evidence="3">Predicted signal transduction protein with a C-terminal ATPase domain</fullName>
    </submittedName>
</protein>
<dbReference type="EMBL" id="CYYW01000003">
    <property type="protein sequence ID" value="CUN61684.1"/>
    <property type="molecule type" value="Genomic_DNA"/>
</dbReference>
<accession>A0A173YCL4</accession>
<dbReference type="CDD" id="cd16935">
    <property type="entry name" value="HATPase_AgrC-ComD-like"/>
    <property type="match status" value="1"/>
</dbReference>
<dbReference type="InterPro" id="IPR036890">
    <property type="entry name" value="HATPase_C_sf"/>
</dbReference>
<dbReference type="AlphaFoldDB" id="A0A173YCL4"/>
<feature type="transmembrane region" description="Helical" evidence="1">
    <location>
        <begin position="81"/>
        <end position="106"/>
    </location>
</feature>
<feature type="transmembrane region" description="Helical" evidence="1">
    <location>
        <begin position="38"/>
        <end position="69"/>
    </location>
</feature>
<dbReference type="Proteomes" id="UP000095384">
    <property type="component" value="Unassembled WGS sequence"/>
</dbReference>
<dbReference type="Pfam" id="PF14501">
    <property type="entry name" value="HATPase_c_5"/>
    <property type="match status" value="1"/>
</dbReference>
<feature type="transmembrane region" description="Helical" evidence="1">
    <location>
        <begin position="118"/>
        <end position="138"/>
    </location>
</feature>
<evidence type="ECO:0000313" key="4">
    <source>
        <dbReference type="Proteomes" id="UP000095384"/>
    </source>
</evidence>